<dbReference type="Pfam" id="PF01019">
    <property type="entry name" value="G_glu_transpept"/>
    <property type="match status" value="1"/>
</dbReference>
<dbReference type="InterPro" id="IPR029055">
    <property type="entry name" value="Ntn_hydrolases_N"/>
</dbReference>
<gene>
    <name evidence="1" type="ORF">METZ01_LOCUS512790</name>
</gene>
<protein>
    <recommendedName>
        <fullName evidence="2">Gamma-glutamyltransferase</fullName>
    </recommendedName>
</protein>
<dbReference type="PANTHER" id="PTHR43199">
    <property type="entry name" value="GLUTATHIONE HYDROLASE"/>
    <property type="match status" value="1"/>
</dbReference>
<dbReference type="EMBL" id="UINC01228567">
    <property type="protein sequence ID" value="SVE59936.1"/>
    <property type="molecule type" value="Genomic_DNA"/>
</dbReference>
<dbReference type="AlphaFoldDB" id="A0A383ESP6"/>
<name>A0A383ESP6_9ZZZZ</name>
<evidence type="ECO:0008006" key="2">
    <source>
        <dbReference type="Google" id="ProtNLM"/>
    </source>
</evidence>
<reference evidence="1" key="1">
    <citation type="submission" date="2018-05" db="EMBL/GenBank/DDBJ databases">
        <authorList>
            <person name="Lanie J.A."/>
            <person name="Ng W.-L."/>
            <person name="Kazmierczak K.M."/>
            <person name="Andrzejewski T.M."/>
            <person name="Davidsen T.M."/>
            <person name="Wayne K.J."/>
            <person name="Tettelin H."/>
            <person name="Glass J.I."/>
            <person name="Rusch D."/>
            <person name="Podicherti R."/>
            <person name="Tsui H.-C.T."/>
            <person name="Winkler M.E."/>
        </authorList>
    </citation>
    <scope>NUCLEOTIDE SEQUENCE</scope>
</reference>
<proteinExistence type="predicted"/>
<dbReference type="InterPro" id="IPR051792">
    <property type="entry name" value="GGT_bact"/>
</dbReference>
<evidence type="ECO:0000313" key="1">
    <source>
        <dbReference type="EMBL" id="SVE59936.1"/>
    </source>
</evidence>
<organism evidence="1">
    <name type="scientific">marine metagenome</name>
    <dbReference type="NCBI Taxonomy" id="408172"/>
    <lineage>
        <taxon>unclassified sequences</taxon>
        <taxon>metagenomes</taxon>
        <taxon>ecological metagenomes</taxon>
    </lineage>
</organism>
<dbReference type="SUPFAM" id="SSF56235">
    <property type="entry name" value="N-terminal nucleophile aminohydrolases (Ntn hydrolases)"/>
    <property type="match status" value="1"/>
</dbReference>
<accession>A0A383ESP6</accession>
<sequence length="94" mass="9602">MRAFTVFFLLLIHFSLWTAEHGGVATVDPIATDAAIAAMKKGGNAVDGAVAAGLTLGVVNGYNSGIGGGCFMVIRLANGKFMVIDGREMAPTAS</sequence>
<feature type="non-terminal residue" evidence="1">
    <location>
        <position position="94"/>
    </location>
</feature>
<dbReference type="PANTHER" id="PTHR43199:SF1">
    <property type="entry name" value="GLUTATHIONE HYDROLASE PROENZYME"/>
    <property type="match status" value="1"/>
</dbReference>